<dbReference type="Proteomes" id="UP001377567">
    <property type="component" value="Unassembled WGS sequence"/>
</dbReference>
<evidence type="ECO:0000313" key="1">
    <source>
        <dbReference type="EMBL" id="GMM58948.1"/>
    </source>
</evidence>
<proteinExistence type="predicted"/>
<gene>
    <name evidence="1" type="ORF">DAKH74_055650</name>
</gene>
<organism evidence="1 2">
    <name type="scientific">Maudiozyma humilis</name>
    <name type="common">Sour dough yeast</name>
    <name type="synonym">Kazachstania humilis</name>
    <dbReference type="NCBI Taxonomy" id="51915"/>
    <lineage>
        <taxon>Eukaryota</taxon>
        <taxon>Fungi</taxon>
        <taxon>Dikarya</taxon>
        <taxon>Ascomycota</taxon>
        <taxon>Saccharomycotina</taxon>
        <taxon>Saccharomycetes</taxon>
        <taxon>Saccharomycetales</taxon>
        <taxon>Saccharomycetaceae</taxon>
        <taxon>Maudiozyma</taxon>
    </lineage>
</organism>
<dbReference type="EMBL" id="BTGD01000025">
    <property type="protein sequence ID" value="GMM58948.1"/>
    <property type="molecule type" value="Genomic_DNA"/>
</dbReference>
<evidence type="ECO:0000313" key="2">
    <source>
        <dbReference type="Proteomes" id="UP001377567"/>
    </source>
</evidence>
<sequence length="1412" mass="160983">MNETVIDSAFDIDWWEELTPKESYEHTLKKYKENVKILEDNECDKVHEYFNVAETRPGFMVKFTLPYKYLPNDDFVKEHIALQEKCEIDKVVKCKDYSNRVPTSRFEKLPAANAESLNDEDIDMIFGERAQAGSQHENAVSLEDTSNKTQGMRNIKFINKLLLVGEDAFCLAGSPSITKIRGGINDCAVINTSGNWKDDIVLIVQGNGMLYSIIPSKSTRNIERDTSVAGSTVLQYCDLLAADDWKIISDAPKCNKNDFILMGKRSRMLKFFHYSDKYGFKFINNMILADYKLHDCTFFLSDRPPSNWQDVPEEELADAEIGIDPSPIMLFISAERAQRVIYICIEWTSDTQFHKKVHQLPFLTGEPSNGVFPVLQNRVICYTNNTMTMISANQIMSGESSFVSKKLPTNMRGIISSFAAPRLLNGIFYQNFSIYDEYYDCQVLASATGTVFTCLFDESDFVFIPLTRLKGLRDICPVHVENYDEVVPGQYSLATMSFNRLCEVSIDTSIVAVQKVATNSYQQVRSRKVKNISSDKNHEISFIDGDVWAFSNSSVSQLSSKEDKNITMPYLHLNEIFSEDKTFGNYRNLEIYELDSLEDWREFLGVSFKGRLLMVIANDGRGTYDEYLCKVPLGKFNDSDCYDLLKIEGVNENFPVTEANPIMYRQYSTYMILVNDKEVNLYSLRSTFTSKFTPPFQIEGASFYKNSMVIWNKKLNRALWLKDVPGYTDDAGHIADFIEHQQLNDVIKQFTEDIDFSIEICPSPLSSPEYKMSLVIRSGLNYVNVEVDAPYPEDPLDFEIITAGNTSPIDCLNDSFIGLNGVYVYHIEGDVLGYVVLNDRYVPRTVQTVTLPTGRKDVQLKRYTDRSVLAFTTDEVFVVEFKDSEGQIESLPYIYKLKLPYRGKQNYIRDVSFAPNVNHSDESANGTLAVLYTNGVKLFEPTHVSWIYSNYLLQHTRSTNKKFVYLKKLKRLLIINGDTHMWYCMKLQNGKILPLDSSALDSELTLVNAQDASLLFGEQTYEMVLLHYGKKLKLMKIFSRGNRIIVEPFWEMSTEGTFSKHIDIIREYMYVQEVGVSDDSVRFADLGPAVHRATNSPLDAMLQFRYNNGTNEIELAHKRIYIGKGELELFTHAGPTYGLYSTVQNDCVYRRPRWYSSPQFSEAYLHPLQDVPYDFKVVKMIALSLDTCVVVYNCVDDLVFGARVVFYCTKRSCEYSRMLRTPNKEDEAIAQALDECVQGHATVFSALQKSHENDVCRVYPETERQSPLSTRKRGNGTTLQKGADYMRYPISGREPSNLEKPAVETRNLAAEYRTHTSCRASGQYRAIDLSIPVQDATYDAETQTLALLQTNQSVLLLNTDALDVEVAGEPTAQQRGTVLNHDNYVPPSTVPIPAEPAAHVLTEIDYYGRIWQ</sequence>
<reference evidence="1 2" key="1">
    <citation type="journal article" date="2023" name="Elife">
        <title>Identification of key yeast species and microbe-microbe interactions impacting larval growth of Drosophila in the wild.</title>
        <authorList>
            <person name="Mure A."/>
            <person name="Sugiura Y."/>
            <person name="Maeda R."/>
            <person name="Honda K."/>
            <person name="Sakurai N."/>
            <person name="Takahashi Y."/>
            <person name="Watada M."/>
            <person name="Katoh T."/>
            <person name="Gotoh A."/>
            <person name="Gotoh Y."/>
            <person name="Taniguchi I."/>
            <person name="Nakamura K."/>
            <person name="Hayashi T."/>
            <person name="Katayama T."/>
            <person name="Uemura T."/>
            <person name="Hattori Y."/>
        </authorList>
    </citation>
    <scope>NUCLEOTIDE SEQUENCE [LARGE SCALE GENOMIC DNA]</scope>
    <source>
        <strain evidence="1 2">KH-74</strain>
    </source>
</reference>
<protein>
    <submittedName>
        <fullName evidence="1">Mms1 protein</fullName>
    </submittedName>
</protein>
<accession>A0AAV5SAD8</accession>
<keyword evidence="2" id="KW-1185">Reference proteome</keyword>
<name>A0AAV5SAD8_MAUHU</name>
<comment type="caution">
    <text evidence="1">The sequence shown here is derived from an EMBL/GenBank/DDBJ whole genome shotgun (WGS) entry which is preliminary data.</text>
</comment>